<sequence>MIDAVDDGRCDVGYVVERVQVVGQQIAAVAAVAADAAQAAQRAAIGYQQSAGAEAVVVVHDEQGVVFQHPRQRFDLLDELFPPPHDERSLLDDDEEEEDGDGDDAE</sequence>
<protein>
    <submittedName>
        <fullName evidence="2">Uncharacterized protein</fullName>
    </submittedName>
</protein>
<accession>A0ABR0B1Q8</accession>
<evidence type="ECO:0000313" key="2">
    <source>
        <dbReference type="EMBL" id="KAK4035549.1"/>
    </source>
</evidence>
<evidence type="ECO:0000313" key="3">
    <source>
        <dbReference type="Proteomes" id="UP001234178"/>
    </source>
</evidence>
<comment type="caution">
    <text evidence="2">The sequence shown here is derived from an EMBL/GenBank/DDBJ whole genome shotgun (WGS) entry which is preliminary data.</text>
</comment>
<keyword evidence="3" id="KW-1185">Reference proteome</keyword>
<dbReference type="Proteomes" id="UP001234178">
    <property type="component" value="Unassembled WGS sequence"/>
</dbReference>
<proteinExistence type="predicted"/>
<feature type="compositionally biased region" description="Acidic residues" evidence="1">
    <location>
        <begin position="92"/>
        <end position="106"/>
    </location>
</feature>
<organism evidence="2 3">
    <name type="scientific">Daphnia magna</name>
    <dbReference type="NCBI Taxonomy" id="35525"/>
    <lineage>
        <taxon>Eukaryota</taxon>
        <taxon>Metazoa</taxon>
        <taxon>Ecdysozoa</taxon>
        <taxon>Arthropoda</taxon>
        <taxon>Crustacea</taxon>
        <taxon>Branchiopoda</taxon>
        <taxon>Diplostraca</taxon>
        <taxon>Cladocera</taxon>
        <taxon>Anomopoda</taxon>
        <taxon>Daphniidae</taxon>
        <taxon>Daphnia</taxon>
    </lineage>
</organism>
<gene>
    <name evidence="2" type="ORF">OUZ56_027636</name>
</gene>
<feature type="region of interest" description="Disordered" evidence="1">
    <location>
        <begin position="78"/>
        <end position="106"/>
    </location>
</feature>
<reference evidence="2 3" key="1">
    <citation type="journal article" date="2023" name="Nucleic Acids Res.">
        <title>The hologenome of Daphnia magna reveals possible DNA methylation and microbiome-mediated evolution of the host genome.</title>
        <authorList>
            <person name="Chaturvedi A."/>
            <person name="Li X."/>
            <person name="Dhandapani V."/>
            <person name="Marshall H."/>
            <person name="Kissane S."/>
            <person name="Cuenca-Cambronero M."/>
            <person name="Asole G."/>
            <person name="Calvet F."/>
            <person name="Ruiz-Romero M."/>
            <person name="Marangio P."/>
            <person name="Guigo R."/>
            <person name="Rago D."/>
            <person name="Mirbahai L."/>
            <person name="Eastwood N."/>
            <person name="Colbourne J.K."/>
            <person name="Zhou J."/>
            <person name="Mallon E."/>
            <person name="Orsini L."/>
        </authorList>
    </citation>
    <scope>NUCLEOTIDE SEQUENCE [LARGE SCALE GENOMIC DNA]</scope>
    <source>
        <strain evidence="2">LRV0_1</strain>
    </source>
</reference>
<name>A0ABR0B1Q8_9CRUS</name>
<evidence type="ECO:0000256" key="1">
    <source>
        <dbReference type="SAM" id="MobiDB-lite"/>
    </source>
</evidence>
<dbReference type="EMBL" id="JAOYFB010000040">
    <property type="protein sequence ID" value="KAK4035549.1"/>
    <property type="molecule type" value="Genomic_DNA"/>
</dbReference>